<accession>A0ABQ3E2H7</accession>
<reference evidence="3" key="1">
    <citation type="journal article" date="2019" name="Int. J. Syst. Evol. Microbiol.">
        <title>The Global Catalogue of Microorganisms (GCM) 10K type strain sequencing project: providing services to taxonomists for standard genome sequencing and annotation.</title>
        <authorList>
            <consortium name="The Broad Institute Genomics Platform"/>
            <consortium name="The Broad Institute Genome Sequencing Center for Infectious Disease"/>
            <person name="Wu L."/>
            <person name="Ma J."/>
        </authorList>
    </citation>
    <scope>NUCLEOTIDE SEQUENCE [LARGE SCALE GENOMIC DNA]</scope>
    <source>
        <strain evidence="3">KCTC 12861</strain>
    </source>
</reference>
<evidence type="ECO:0000256" key="1">
    <source>
        <dbReference type="SAM" id="SignalP"/>
    </source>
</evidence>
<dbReference type="PANTHER" id="PTHR11884">
    <property type="entry name" value="SELECTIN LIGAND RELATED"/>
    <property type="match status" value="1"/>
</dbReference>
<evidence type="ECO:0008006" key="4">
    <source>
        <dbReference type="Google" id="ProtNLM"/>
    </source>
</evidence>
<proteinExistence type="predicted"/>
<evidence type="ECO:0000313" key="2">
    <source>
        <dbReference type="EMBL" id="GHB23760.1"/>
    </source>
</evidence>
<keyword evidence="3" id="KW-1185">Reference proteome</keyword>
<comment type="caution">
    <text evidence="2">The sequence shown here is derived from an EMBL/GenBank/DDBJ whole genome shotgun (WGS) entry which is preliminary data.</text>
</comment>
<keyword evidence="1" id="KW-0732">Signal</keyword>
<dbReference type="InterPro" id="IPR039728">
    <property type="entry name" value="GLG1"/>
</dbReference>
<organism evidence="2 3">
    <name type="scientific">Pseudovibrio japonicus</name>
    <dbReference type="NCBI Taxonomy" id="366534"/>
    <lineage>
        <taxon>Bacteria</taxon>
        <taxon>Pseudomonadati</taxon>
        <taxon>Pseudomonadota</taxon>
        <taxon>Alphaproteobacteria</taxon>
        <taxon>Hyphomicrobiales</taxon>
        <taxon>Stappiaceae</taxon>
        <taxon>Pseudovibrio</taxon>
    </lineage>
</organism>
<dbReference type="Proteomes" id="UP000637980">
    <property type="component" value="Unassembled WGS sequence"/>
</dbReference>
<gene>
    <name evidence="2" type="ORF">GCM10007094_09590</name>
</gene>
<name>A0ABQ3E2H7_9HYPH</name>
<dbReference type="InterPro" id="IPR001893">
    <property type="entry name" value="Cys-rich_GLG1_repeat"/>
</dbReference>
<protein>
    <recommendedName>
        <fullName evidence="4">Cysteine rich repeat domain protein</fullName>
    </recommendedName>
</protein>
<feature type="signal peptide" evidence="1">
    <location>
        <begin position="1"/>
        <end position="25"/>
    </location>
</feature>
<evidence type="ECO:0000313" key="3">
    <source>
        <dbReference type="Proteomes" id="UP000637980"/>
    </source>
</evidence>
<dbReference type="Pfam" id="PF00839">
    <property type="entry name" value="Cys_rich_FGFR"/>
    <property type="match status" value="2"/>
</dbReference>
<dbReference type="PANTHER" id="PTHR11884:SF1">
    <property type="entry name" value="GOLGI APPARATUS PROTEIN 1"/>
    <property type="match status" value="1"/>
</dbReference>
<dbReference type="RefSeq" id="WP_189435656.1">
    <property type="nucleotide sequence ID" value="NZ_BMXE01000002.1"/>
</dbReference>
<sequence>MIKLISTAVFGIALFALSFSQPALSQDGSQGVLEACEPEIKEHCENVTPGEGRLFACLYSYEDRVSPQCANAFDDFADALDFLFANANEALAICAPDIQAQCSDTTVGGGRILTCLSENKGSVSAECQEQIEVFENRFGLN</sequence>
<dbReference type="EMBL" id="BMXE01000002">
    <property type="protein sequence ID" value="GHB23760.1"/>
    <property type="molecule type" value="Genomic_DNA"/>
</dbReference>
<feature type="chain" id="PRO_5047360156" description="Cysteine rich repeat domain protein" evidence="1">
    <location>
        <begin position="26"/>
        <end position="141"/>
    </location>
</feature>